<dbReference type="OrthoDB" id="726732at2759"/>
<dbReference type="KEGG" id="phu:Phum_PHUM168420"/>
<evidence type="ECO:0000313" key="2">
    <source>
        <dbReference type="EMBL" id="EEB12270.1"/>
    </source>
</evidence>
<dbReference type="HOGENOM" id="CLU_021823_1_0_1"/>
<dbReference type="EMBL" id="DS235124">
    <property type="protein sequence ID" value="EEB12270.1"/>
    <property type="molecule type" value="Genomic_DNA"/>
</dbReference>
<dbReference type="STRING" id="121224.E0VFW4"/>
<dbReference type="AlphaFoldDB" id="E0VFW4"/>
<dbReference type="OMA" id="RRLWENQ"/>
<dbReference type="PANTHER" id="PTHR46145:SF4">
    <property type="entry name" value="HEPARANASE"/>
    <property type="match status" value="1"/>
</dbReference>
<dbReference type="InterPro" id="IPR017853">
    <property type="entry name" value="GH"/>
</dbReference>
<evidence type="ECO:0000313" key="4">
    <source>
        <dbReference type="Proteomes" id="UP000009046"/>
    </source>
</evidence>
<dbReference type="eggNOG" id="ENOG502QQST">
    <property type="taxonomic scope" value="Eukaryota"/>
</dbReference>
<dbReference type="CTD" id="8236662"/>
<reference evidence="3" key="3">
    <citation type="submission" date="2021-02" db="UniProtKB">
        <authorList>
            <consortium name="EnsemblMetazoa"/>
        </authorList>
    </citation>
    <scope>IDENTIFICATION</scope>
    <source>
        <strain evidence="3">USDA</strain>
    </source>
</reference>
<dbReference type="GO" id="GO:0016798">
    <property type="term" value="F:hydrolase activity, acting on glycosyl bonds"/>
    <property type="evidence" value="ECO:0007669"/>
    <property type="project" value="InterPro"/>
</dbReference>
<dbReference type="GeneID" id="8236662"/>
<dbReference type="Pfam" id="PF03662">
    <property type="entry name" value="Glyco_hydro_79n"/>
    <property type="match status" value="1"/>
</dbReference>
<comment type="similarity">
    <text evidence="1">Belongs to the glycosyl hydrolase 79 family.</text>
</comment>
<dbReference type="Gene3D" id="3.20.20.80">
    <property type="entry name" value="Glycosidases"/>
    <property type="match status" value="1"/>
</dbReference>
<dbReference type="RefSeq" id="XP_002425008.1">
    <property type="nucleotide sequence ID" value="XM_002424963.1"/>
</dbReference>
<protein>
    <submittedName>
        <fullName evidence="2">Heparanase, putative</fullName>
    </submittedName>
</protein>
<dbReference type="Proteomes" id="UP000009046">
    <property type="component" value="Unassembled WGS sequence"/>
</dbReference>
<dbReference type="VEuPathDB" id="VectorBase:PHUM168420"/>
<dbReference type="EMBL" id="AAZO01001955">
    <property type="status" value="NOT_ANNOTATED_CDS"/>
    <property type="molecule type" value="Genomic_DNA"/>
</dbReference>
<evidence type="ECO:0000313" key="3">
    <source>
        <dbReference type="EnsemblMetazoa" id="PHUM168420-PA"/>
    </source>
</evidence>
<reference evidence="2" key="2">
    <citation type="submission" date="2007-04" db="EMBL/GenBank/DDBJ databases">
        <title>The genome of the human body louse.</title>
        <authorList>
            <consortium name="The Human Body Louse Genome Consortium"/>
            <person name="Kirkness E."/>
            <person name="Walenz B."/>
            <person name="Hass B."/>
            <person name="Bruggner R."/>
            <person name="Strausberg R."/>
        </authorList>
    </citation>
    <scope>NUCLEOTIDE SEQUENCE</scope>
    <source>
        <strain evidence="2">USDA</strain>
    </source>
</reference>
<proteinExistence type="inferred from homology"/>
<gene>
    <name evidence="3" type="primary">8236662</name>
    <name evidence="2" type="ORF">Phum_PHUM168420</name>
</gene>
<sequence>MLRGDNGWNYSNALTLLQFSERNKYKLDFQLGNEPNSFKHVFNVSISGTELAKDFNVLRKLLNSFKSYKTSLLIGPDVTRPKHLEYSSLNYLKEFLSHTKSISAASWHQYYVNGKNTSLDDFINPKILNYLPHQINEIKKVVRSFSEDLPIWISETSSAYGGGAPGLSDRFVAAFMWLDKLGISAKLGMKVVIRQSLLDGNYALINKKFLPTPDFWISYFYKNLVGNTVLNITYGRNEEKEKVKSLRFYCHCVSPKFRKLGKIVIFGMNLSNKTEKIILILGMKIKYPIYSFLFTPGKNNLTSK</sequence>
<keyword evidence="4" id="KW-1185">Reference proteome</keyword>
<dbReference type="SUPFAM" id="SSF51445">
    <property type="entry name" value="(Trans)glycosidases"/>
    <property type="match status" value="1"/>
</dbReference>
<dbReference type="GO" id="GO:0016020">
    <property type="term" value="C:membrane"/>
    <property type="evidence" value="ECO:0007669"/>
    <property type="project" value="InterPro"/>
</dbReference>
<name>E0VFW4_PEDHC</name>
<evidence type="ECO:0000256" key="1">
    <source>
        <dbReference type="ARBA" id="ARBA00009800"/>
    </source>
</evidence>
<dbReference type="InParanoid" id="E0VFW4"/>
<dbReference type="GO" id="GO:0031012">
    <property type="term" value="C:extracellular matrix"/>
    <property type="evidence" value="ECO:0007669"/>
    <property type="project" value="TreeGrafter"/>
</dbReference>
<dbReference type="EnsemblMetazoa" id="PHUM168420-RA">
    <property type="protein sequence ID" value="PHUM168420-PA"/>
    <property type="gene ID" value="PHUM168420"/>
</dbReference>
<reference evidence="2" key="1">
    <citation type="submission" date="2007-04" db="EMBL/GenBank/DDBJ databases">
        <title>Annotation of Pediculus humanus corporis strain USDA.</title>
        <authorList>
            <person name="Kirkness E."/>
            <person name="Hannick L."/>
            <person name="Hass B."/>
            <person name="Bruggner R."/>
            <person name="Lawson D."/>
            <person name="Bidwell S."/>
            <person name="Joardar V."/>
            <person name="Caler E."/>
            <person name="Walenz B."/>
            <person name="Inman J."/>
            <person name="Schobel S."/>
            <person name="Galinsky K."/>
            <person name="Amedeo P."/>
            <person name="Strausberg R."/>
        </authorList>
    </citation>
    <scope>NUCLEOTIDE SEQUENCE</scope>
    <source>
        <strain evidence="2">USDA</strain>
    </source>
</reference>
<organism>
    <name type="scientific">Pediculus humanus subsp. corporis</name>
    <name type="common">Body louse</name>
    <dbReference type="NCBI Taxonomy" id="121224"/>
    <lineage>
        <taxon>Eukaryota</taxon>
        <taxon>Metazoa</taxon>
        <taxon>Ecdysozoa</taxon>
        <taxon>Arthropoda</taxon>
        <taxon>Hexapoda</taxon>
        <taxon>Insecta</taxon>
        <taxon>Pterygota</taxon>
        <taxon>Neoptera</taxon>
        <taxon>Paraneoptera</taxon>
        <taxon>Psocodea</taxon>
        <taxon>Troctomorpha</taxon>
        <taxon>Phthiraptera</taxon>
        <taxon>Anoplura</taxon>
        <taxon>Pediculidae</taxon>
        <taxon>Pediculus</taxon>
    </lineage>
</organism>
<dbReference type="PANTHER" id="PTHR46145">
    <property type="entry name" value="HEPARANASE"/>
    <property type="match status" value="1"/>
</dbReference>
<dbReference type="GO" id="GO:0005615">
    <property type="term" value="C:extracellular space"/>
    <property type="evidence" value="ECO:0007669"/>
    <property type="project" value="TreeGrafter"/>
</dbReference>
<accession>E0VFW4</accession>
<dbReference type="InterPro" id="IPR005199">
    <property type="entry name" value="Glyco_hydro_79"/>
</dbReference>